<keyword evidence="3" id="KW-1185">Reference proteome</keyword>
<organism evidence="2 3">
    <name type="scientific">Saccharomonospora glauca K62</name>
    <dbReference type="NCBI Taxonomy" id="928724"/>
    <lineage>
        <taxon>Bacteria</taxon>
        <taxon>Bacillati</taxon>
        <taxon>Actinomycetota</taxon>
        <taxon>Actinomycetes</taxon>
        <taxon>Pseudonocardiales</taxon>
        <taxon>Pseudonocardiaceae</taxon>
        <taxon>Saccharomonospora</taxon>
    </lineage>
</organism>
<dbReference type="HOGENOM" id="CLU_3383635_0_0_11"/>
<dbReference type="Proteomes" id="UP000005087">
    <property type="component" value="Chromosome"/>
</dbReference>
<reference evidence="3" key="2">
    <citation type="submission" date="2012-01" db="EMBL/GenBank/DDBJ databases">
        <title>Noncontiguous Finished sequence of chromosome of Saccharomonospora glauca K62.</title>
        <authorList>
            <consortium name="US DOE Joint Genome Institute"/>
            <person name="Lucas S."/>
            <person name="Han J."/>
            <person name="Lapidus A."/>
            <person name="Cheng J.-F."/>
            <person name="Goodwin L."/>
            <person name="Pitluck S."/>
            <person name="Peters L."/>
            <person name="Mikhailova N."/>
            <person name="Held B."/>
            <person name="Detter J.C."/>
            <person name="Han C."/>
            <person name="Tapia R."/>
            <person name="Land M."/>
            <person name="Hauser L."/>
            <person name="Kyrpides N."/>
            <person name="Ivanova N."/>
            <person name="Pagani I."/>
            <person name="Brambilla E.-M."/>
            <person name="Klenk H.-P."/>
            <person name="Woyke T."/>
        </authorList>
    </citation>
    <scope>NUCLEOTIDE SEQUENCE [LARGE SCALE GENOMIC DNA]</scope>
    <source>
        <strain evidence="3">K62</strain>
    </source>
</reference>
<evidence type="ECO:0000256" key="1">
    <source>
        <dbReference type="SAM" id="MobiDB-lite"/>
    </source>
</evidence>
<evidence type="ECO:0000313" key="2">
    <source>
        <dbReference type="EMBL" id="EIE98927.1"/>
    </source>
</evidence>
<proteinExistence type="predicted"/>
<dbReference type="EMBL" id="CM001484">
    <property type="protein sequence ID" value="EIE98927.1"/>
    <property type="molecule type" value="Genomic_DNA"/>
</dbReference>
<dbReference type="AlphaFoldDB" id="I1D1V3"/>
<reference evidence="2 3" key="1">
    <citation type="submission" date="2011-09" db="EMBL/GenBank/DDBJ databases">
        <authorList>
            <consortium name="US DOE Joint Genome Institute (JGI-PGF)"/>
            <person name="Lucas S."/>
            <person name="Han J."/>
            <person name="Lapidus A."/>
            <person name="Cheng J.-F."/>
            <person name="Goodwin L."/>
            <person name="Pitluck S."/>
            <person name="Peters L."/>
            <person name="Land M.L."/>
            <person name="Hauser L."/>
            <person name="Brambilla E."/>
            <person name="Klenk H.-P."/>
            <person name="Woyke T.J."/>
        </authorList>
    </citation>
    <scope>NUCLEOTIDE SEQUENCE [LARGE SCALE GENOMIC DNA]</scope>
    <source>
        <strain evidence="2 3">K62</strain>
    </source>
</reference>
<evidence type="ECO:0000313" key="3">
    <source>
        <dbReference type="Proteomes" id="UP000005087"/>
    </source>
</evidence>
<gene>
    <name evidence="2" type="ORF">SacglDRAFT_02021</name>
</gene>
<sequence>MKVIAGRIRIPNQSFRSLDRTDTNRSGRSGARS</sequence>
<feature type="region of interest" description="Disordered" evidence="1">
    <location>
        <begin position="14"/>
        <end position="33"/>
    </location>
</feature>
<name>I1D1V3_9PSEU</name>
<protein>
    <submittedName>
        <fullName evidence="2">Uncharacterized protein</fullName>
    </submittedName>
</protein>
<accession>I1D1V3</accession>